<dbReference type="AlphaFoldDB" id="Q9PBR7"/>
<sequence length="70" mass="8084">MTIRPAAWKGLVSRVATANPLAKRARAVAQRPPGFRGFLPRYYGYYGRHAREARDARHQVDFLHVRLPLR</sequence>
<dbReference type="KEGG" id="xfa:XF_2073"/>
<dbReference type="STRING" id="160492.XF_2073"/>
<dbReference type="Proteomes" id="UP000000812">
    <property type="component" value="Chromosome"/>
</dbReference>
<proteinExistence type="predicted"/>
<evidence type="ECO:0000313" key="1">
    <source>
        <dbReference type="EMBL" id="AAF84872.1"/>
    </source>
</evidence>
<reference evidence="1 2" key="1">
    <citation type="journal article" date="2000" name="Nature">
        <title>The genome sequence of the plant pathogen Xylella fastidiosa.</title>
        <authorList>
            <person name="Simpson A.J."/>
            <person name="Reinach F.C."/>
            <person name="Arruda P."/>
            <person name="Abreu F.A."/>
            <person name="Acencio M."/>
            <person name="Alvarenga R."/>
            <person name="Alves L.M."/>
            <person name="Araya J.E."/>
            <person name="Baia G.S."/>
            <person name="Baptista C.S."/>
            <person name="Barros M.H."/>
            <person name="Bonaccorsi E.D."/>
            <person name="Bordin S."/>
            <person name="Bove J.M."/>
            <person name="Briones M.R."/>
            <person name="Bueno M.R."/>
            <person name="Camargo A.A."/>
            <person name="Camargo L.E."/>
            <person name="Carraro D.M."/>
            <person name="Carrer H."/>
            <person name="Colauto N.B."/>
            <person name="Colombo C."/>
            <person name="Costa F.F."/>
            <person name="Costa M.C."/>
            <person name="Costa-Neto C.M."/>
            <person name="Coutinho L.L."/>
            <person name="Cristofani M."/>
            <person name="Dias-Neto E."/>
            <person name="Docena C."/>
            <person name="El-Dorry H."/>
            <person name="Facincani A.P."/>
            <person name="Ferreira A.J."/>
            <person name="Ferreira V.C."/>
            <person name="Ferro J.A."/>
            <person name="Fraga J.S."/>
            <person name="Franca S.C."/>
            <person name="Franco M.C."/>
            <person name="Frohme M."/>
            <person name="Furlan L.R."/>
            <person name="Garnier M."/>
            <person name="Goldman G.H."/>
            <person name="Goldman M.H."/>
            <person name="Gomes S.L."/>
            <person name="Gruber A."/>
            <person name="Ho P.L."/>
            <person name="Hoheisel J.D."/>
            <person name="Junqueira M.L."/>
            <person name="Kemper E.L."/>
            <person name="Kitajima J.P."/>
            <person name="Krieger J.E."/>
            <person name="Kuramae E.E."/>
            <person name="Laigret F."/>
            <person name="Lambais M.R."/>
            <person name="Leite L.C."/>
            <person name="Lemos E.G."/>
            <person name="Lemos M.V."/>
            <person name="Lopes S.A."/>
            <person name="Lopes C.R."/>
            <person name="Machado J.A."/>
            <person name="Machado M.A."/>
            <person name="Madeira A.M."/>
            <person name="Madeira H.M."/>
            <person name="Marino C.L."/>
            <person name="Marques M.V."/>
            <person name="Martins E.A."/>
            <person name="Martins E.M."/>
            <person name="Matsukuma A.Y."/>
            <person name="Menck C.F."/>
            <person name="Miracca E.C."/>
            <person name="Miyaki C.Y."/>
            <person name="Monteriro-Vitorello C.B."/>
            <person name="Moon D.H."/>
            <person name="Nagai M.A."/>
            <person name="Nascimento A.L."/>
            <person name="Netto L.E."/>
            <person name="Nhani A.Jr."/>
            <person name="Nobrega F.G."/>
            <person name="Nunes L.R."/>
            <person name="Oliveira M.A."/>
            <person name="de Oliveira M.C."/>
            <person name="de Oliveira R.C."/>
            <person name="Palmieri D.A."/>
            <person name="Paris A."/>
            <person name="Peixoto B.R."/>
            <person name="Pereira G.A."/>
            <person name="Pereira H.A.Jr."/>
            <person name="Pesquero J.B."/>
            <person name="Quaggio R.B."/>
            <person name="Roberto P.G."/>
            <person name="Rodrigues V."/>
            <person name="de M Rosa A.J."/>
            <person name="de Rosa V.E.Jr."/>
            <person name="de Sa R.G."/>
            <person name="Santelli R.V."/>
            <person name="Sawasaki H.E."/>
            <person name="da Silva A.C."/>
            <person name="da Silva A.M."/>
            <person name="da Silva F.R."/>
            <person name="da Silva W.A.Jr."/>
            <person name="da Silveira J.F."/>
            <person name="Silvestri M.L."/>
            <person name="Siqueira W.J."/>
            <person name="de Souza A.A."/>
            <person name="de Souza A.P."/>
            <person name="Terenzi M.F."/>
            <person name="Truffi D."/>
            <person name="Tsai S.M."/>
            <person name="Tsuhako M.H."/>
            <person name="Vallada H."/>
            <person name="Van Sluys M.A."/>
            <person name="Verjovski-Almeida S."/>
            <person name="Vettore A.L."/>
            <person name="Zago M.A."/>
            <person name="Zatz M."/>
            <person name="Meidanis J."/>
            <person name="Setubal J.C."/>
        </authorList>
    </citation>
    <scope>NUCLEOTIDE SEQUENCE [LARGE SCALE GENOMIC DNA]</scope>
    <source>
        <strain evidence="1 2">9a5c</strain>
    </source>
</reference>
<evidence type="ECO:0000313" key="2">
    <source>
        <dbReference type="Proteomes" id="UP000000812"/>
    </source>
</evidence>
<accession>Q9PBR7</accession>
<organism evidence="1 2">
    <name type="scientific">Xylella fastidiosa (strain 9a5c)</name>
    <dbReference type="NCBI Taxonomy" id="160492"/>
    <lineage>
        <taxon>Bacteria</taxon>
        <taxon>Pseudomonadati</taxon>
        <taxon>Pseudomonadota</taxon>
        <taxon>Gammaproteobacteria</taxon>
        <taxon>Lysobacterales</taxon>
        <taxon>Lysobacteraceae</taxon>
        <taxon>Xylella</taxon>
    </lineage>
</organism>
<protein>
    <submittedName>
        <fullName evidence="1">Uncharacterized protein</fullName>
    </submittedName>
</protein>
<dbReference type="PIR" id="H82602">
    <property type="entry name" value="H82602"/>
</dbReference>
<gene>
    <name evidence="1" type="ordered locus">XF_2073</name>
</gene>
<dbReference type="HOGENOM" id="CLU_2756961_0_0_6"/>
<dbReference type="EMBL" id="AE003849">
    <property type="protein sequence ID" value="AAF84872.1"/>
    <property type="molecule type" value="Genomic_DNA"/>
</dbReference>
<name>Q9PBR7_XYLFA</name>